<evidence type="ECO:0000256" key="1">
    <source>
        <dbReference type="SAM" id="MobiDB-lite"/>
    </source>
</evidence>
<name>A0ABR8X312_9MICO</name>
<dbReference type="Gene3D" id="2.30.110.10">
    <property type="entry name" value="Electron Transport, Fmn-binding Protein, Chain A"/>
    <property type="match status" value="1"/>
</dbReference>
<dbReference type="InterPro" id="IPR024747">
    <property type="entry name" value="Pyridox_Oxase-rel"/>
</dbReference>
<gene>
    <name evidence="2" type="ORF">H9622_08790</name>
</gene>
<dbReference type="RefSeq" id="WP_191766010.1">
    <property type="nucleotide sequence ID" value="NZ_JACSPM010000002.1"/>
</dbReference>
<feature type="compositionally biased region" description="Basic residues" evidence="1">
    <location>
        <begin position="171"/>
        <end position="181"/>
    </location>
</feature>
<keyword evidence="3" id="KW-1185">Reference proteome</keyword>
<dbReference type="EMBL" id="JACSPM010000002">
    <property type="protein sequence ID" value="MBD8023685.1"/>
    <property type="molecule type" value="Genomic_DNA"/>
</dbReference>
<sequence length="188" mass="20847">MAEGARSRGIEKLETAECWRLLETTSFGRLAVINADGTPDIFPVNYVPHEGSLYVRTARDAKLLHIAQHPAVAFEVDDHDEHVRWSVVVRGDAERVTREDEIRSSGVMNLASWSPAPKFFVMRIAGRAVTGRRFPKTDGRIDHPRPFESHAAAEIAVDHGGAATHPEPIPHHHPVTTRRAPHTPEDPG</sequence>
<reference evidence="2 3" key="1">
    <citation type="submission" date="2020-08" db="EMBL/GenBank/DDBJ databases">
        <title>A Genomic Blueprint of the Chicken Gut Microbiome.</title>
        <authorList>
            <person name="Gilroy R."/>
            <person name="Ravi A."/>
            <person name="Getino M."/>
            <person name="Pursley I."/>
            <person name="Horton D.L."/>
            <person name="Alikhan N.-F."/>
            <person name="Baker D."/>
            <person name="Gharbi K."/>
            <person name="Hall N."/>
            <person name="Watson M."/>
            <person name="Adriaenssens E.M."/>
            <person name="Foster-Nyarko E."/>
            <person name="Jarju S."/>
            <person name="Secka A."/>
            <person name="Antonio M."/>
            <person name="Oren A."/>
            <person name="Chaudhuri R."/>
            <person name="La Ragione R.M."/>
            <person name="Hildebrand F."/>
            <person name="Pallen M.J."/>
        </authorList>
    </citation>
    <scope>NUCLEOTIDE SEQUENCE [LARGE SCALE GENOMIC DNA]</scope>
    <source>
        <strain evidence="2 3">Sa1CUA4</strain>
    </source>
</reference>
<accession>A0ABR8X312</accession>
<dbReference type="Proteomes" id="UP000602532">
    <property type="component" value="Unassembled WGS sequence"/>
</dbReference>
<evidence type="ECO:0000313" key="3">
    <source>
        <dbReference type="Proteomes" id="UP000602532"/>
    </source>
</evidence>
<dbReference type="Pfam" id="PF12900">
    <property type="entry name" value="Pyridox_ox_2"/>
    <property type="match status" value="1"/>
</dbReference>
<protein>
    <submittedName>
        <fullName evidence="2">Pyridoxamine 5'-phosphate oxidase family protein</fullName>
    </submittedName>
</protein>
<organism evidence="2 3">
    <name type="scientific">Microbacterium gallinarum</name>
    <dbReference type="NCBI Taxonomy" id="2762209"/>
    <lineage>
        <taxon>Bacteria</taxon>
        <taxon>Bacillati</taxon>
        <taxon>Actinomycetota</taxon>
        <taxon>Actinomycetes</taxon>
        <taxon>Micrococcales</taxon>
        <taxon>Microbacteriaceae</taxon>
        <taxon>Microbacterium</taxon>
    </lineage>
</organism>
<proteinExistence type="predicted"/>
<feature type="region of interest" description="Disordered" evidence="1">
    <location>
        <begin position="161"/>
        <end position="188"/>
    </location>
</feature>
<dbReference type="InterPro" id="IPR012349">
    <property type="entry name" value="Split_barrel_FMN-bd"/>
</dbReference>
<evidence type="ECO:0000313" key="2">
    <source>
        <dbReference type="EMBL" id="MBD8023685.1"/>
    </source>
</evidence>
<comment type="caution">
    <text evidence="2">The sequence shown here is derived from an EMBL/GenBank/DDBJ whole genome shotgun (WGS) entry which is preliminary data.</text>
</comment>
<dbReference type="SUPFAM" id="SSF50475">
    <property type="entry name" value="FMN-binding split barrel"/>
    <property type="match status" value="1"/>
</dbReference>